<proteinExistence type="predicted"/>
<evidence type="ECO:0000313" key="2">
    <source>
        <dbReference type="Proteomes" id="UP000316621"/>
    </source>
</evidence>
<dbReference type="AlphaFoldDB" id="A0A4Y7L7Z8"/>
<accession>A0A4Y7L7Z8</accession>
<protein>
    <submittedName>
        <fullName evidence="1">Uncharacterized protein</fullName>
    </submittedName>
</protein>
<dbReference type="EMBL" id="CM010724">
    <property type="protein sequence ID" value="RZC81077.1"/>
    <property type="molecule type" value="Genomic_DNA"/>
</dbReference>
<keyword evidence="2" id="KW-1185">Reference proteome</keyword>
<evidence type="ECO:0000313" key="1">
    <source>
        <dbReference type="EMBL" id="RZC81077.1"/>
    </source>
</evidence>
<dbReference type="Proteomes" id="UP000316621">
    <property type="component" value="Chromosome 10"/>
</dbReference>
<sequence>MKGFQQQKMMTTSMEMEILSFGDNFLSHGITCNLFCNTLAVRLTVTNCELFWQGCIYTHQCGCIGYRRADC</sequence>
<name>A0A4Y7L7Z8_PAPSO</name>
<reference evidence="1 2" key="1">
    <citation type="journal article" date="2018" name="Science">
        <title>The opium poppy genome and morphinan production.</title>
        <authorList>
            <person name="Guo L."/>
            <person name="Winzer T."/>
            <person name="Yang X."/>
            <person name="Li Y."/>
            <person name="Ning Z."/>
            <person name="He Z."/>
            <person name="Teodor R."/>
            <person name="Lu Y."/>
            <person name="Bowser T.A."/>
            <person name="Graham I.A."/>
            <person name="Ye K."/>
        </authorList>
    </citation>
    <scope>NUCLEOTIDE SEQUENCE [LARGE SCALE GENOMIC DNA]</scope>
    <source>
        <strain evidence="2">cv. HN1</strain>
        <tissue evidence="1">Leaves</tissue>
    </source>
</reference>
<organism evidence="1 2">
    <name type="scientific">Papaver somniferum</name>
    <name type="common">Opium poppy</name>
    <dbReference type="NCBI Taxonomy" id="3469"/>
    <lineage>
        <taxon>Eukaryota</taxon>
        <taxon>Viridiplantae</taxon>
        <taxon>Streptophyta</taxon>
        <taxon>Embryophyta</taxon>
        <taxon>Tracheophyta</taxon>
        <taxon>Spermatophyta</taxon>
        <taxon>Magnoliopsida</taxon>
        <taxon>Ranunculales</taxon>
        <taxon>Papaveraceae</taxon>
        <taxon>Papaveroideae</taxon>
        <taxon>Papaver</taxon>
    </lineage>
</organism>
<gene>
    <name evidence="1" type="ORF">C5167_043654</name>
</gene>
<dbReference type="Gramene" id="RZC81077">
    <property type="protein sequence ID" value="RZC81077"/>
    <property type="gene ID" value="C5167_043654"/>
</dbReference>